<dbReference type="Pfam" id="PF25378">
    <property type="entry name" value="PUA_NSUN2"/>
    <property type="match status" value="1"/>
</dbReference>
<keyword evidence="7" id="KW-0819">tRNA processing</keyword>
<sequence length="921" mass="103746">MGGQKRGRTQRRHFRHGRENVWKYGNKKTRPEEERTTEDPHADPNPNPSWEPFATRNSAFDEYYKGQGILSEEEWEEFINVLRNPLPAAFRINASGQFFEDIRVQLENEFMKSLDAEFNNEEMENIRPLPWYPDKLAWHLNFSRMQLRKNQTLERFHEFLKQENEVGAITRQEAVSMVPPLFLDVLPDHYVLDKEHVGLMCLHNYISFVMLQVIANDVDVQRCNLLIHQTKRMCSSNLIVTNHEAQHFPSLSVKDCPREEPGEVKKNILQFDRVLCDVPCSGDGTLRKAPDIWRKWNSGMGNGLHRLQVEITMRGLSLLKVGGRMVYSTCSMNPVENEAVVAEVVWGNVLRRCEGSVELLDVSSELPELVRRPGLRTWKVRDKGLWLATYEDVPMYRRGVILPSMFCYIRSCQDNVPISDVEQDVTLVNCSELYKDSSIDPVDHPGNVRMSESCIENSVRNIYALDVRKGAGKVEDNCTAGASLVHLTEIPLERCMRILPHDQNSGAFFIAVLHKISSLSVNASNQSTRMRYKKNTNHDIGNEDQEPARSSMDVSLDKKIVAGAASASNLSPAVSDGTGCKLQVPCPFCSDKETANVEALDKGEDLCRRPLNMGEDGGNGQLDNSGDGSSGVLDESEDCSRENRKTKGNVQMQGRWRGVDPVVFFRDEKTINSIRSFYGISDLFLLDGHLVTRNSDANHVKRIYYISKSAHDIVELNAKVGQKLKITSLGLKYLFPPFAATLMAGKLEERQTSKDVSSATCHFRLSSEGLPLLLPYITKQILCVSLVDFRHLLQYRVIKFPDFVDADFREKLSALMSGCCVIVLKEGKQATSEVPVDSSSIAIVCWKGKTNLSIMVSQLDAQELMDRLAVRFGPREDSASEGSNYLLDENLNSDSHFAEMEVFKSGTVGGSEAAAEEEPNI</sequence>
<evidence type="ECO:0000256" key="8">
    <source>
        <dbReference type="ARBA" id="ARBA00022884"/>
    </source>
</evidence>
<keyword evidence="4 10" id="KW-0489">Methyltransferase</keyword>
<feature type="region of interest" description="Disordered" evidence="11">
    <location>
        <begin position="1"/>
        <end position="53"/>
    </location>
</feature>
<feature type="compositionally biased region" description="Basic residues" evidence="11">
    <location>
        <begin position="1"/>
        <end position="16"/>
    </location>
</feature>
<evidence type="ECO:0000256" key="6">
    <source>
        <dbReference type="ARBA" id="ARBA00022691"/>
    </source>
</evidence>
<dbReference type="InterPro" id="IPR001678">
    <property type="entry name" value="MeTrfase_RsmB-F_NOP2_dom"/>
</dbReference>
<evidence type="ECO:0000313" key="13">
    <source>
        <dbReference type="EMBL" id="PKA65867.1"/>
    </source>
</evidence>
<dbReference type="EC" id="2.1.1.202" evidence="13"/>
<dbReference type="Pfam" id="PF25376">
    <property type="entry name" value="Pre-PUA_NSUN2"/>
    <property type="match status" value="1"/>
</dbReference>
<dbReference type="PANTHER" id="PTHR22808:SF1">
    <property type="entry name" value="RNA CYTOSINE-C(5)-METHYLTRANSFERASE NSUN2-RELATED"/>
    <property type="match status" value="1"/>
</dbReference>
<keyword evidence="5 10" id="KW-0808">Transferase</keyword>
<keyword evidence="14" id="KW-1185">Reference proteome</keyword>
<dbReference type="PROSITE" id="PS01153">
    <property type="entry name" value="NOL1_NOP2_SUN"/>
    <property type="match status" value="1"/>
</dbReference>
<protein>
    <submittedName>
        <fullName evidence="13">Multisite-specific tRNA:(Cytosine-C5)-methyltransferase</fullName>
        <ecNumber evidence="13">2.1.1.202</ecNumber>
    </submittedName>
</protein>
<proteinExistence type="inferred from homology"/>
<feature type="compositionally biased region" description="Basic and acidic residues" evidence="11">
    <location>
        <begin position="29"/>
        <end position="42"/>
    </location>
</feature>
<evidence type="ECO:0000256" key="2">
    <source>
        <dbReference type="ARBA" id="ARBA00007494"/>
    </source>
</evidence>
<comment type="subcellular location">
    <subcellularLocation>
        <location evidence="1">Nucleus</location>
    </subcellularLocation>
</comment>
<dbReference type="PANTHER" id="PTHR22808">
    <property type="entry name" value="NCL1 YEAST -RELATED NOL1/NOP2/FMU SUN DOMAIN-CONTAINING"/>
    <property type="match status" value="1"/>
</dbReference>
<dbReference type="InterPro" id="IPR057285">
    <property type="entry name" value="Pre-PUA_NSUN2"/>
</dbReference>
<dbReference type="InterPro" id="IPR057286">
    <property type="entry name" value="PUA_NSUN2"/>
</dbReference>
<dbReference type="Pfam" id="PF01189">
    <property type="entry name" value="Methyltr_RsmB-F"/>
    <property type="match status" value="1"/>
</dbReference>
<dbReference type="InterPro" id="IPR049560">
    <property type="entry name" value="MeTrfase_RsmB-F_NOP2_cat"/>
</dbReference>
<comment type="similarity">
    <text evidence="2 10">Belongs to the class I-like SAM-binding methyltransferase superfamily. RsmB/NOP family.</text>
</comment>
<dbReference type="GO" id="GO:0030488">
    <property type="term" value="P:tRNA methylation"/>
    <property type="evidence" value="ECO:0007669"/>
    <property type="project" value="UniProtKB-ARBA"/>
</dbReference>
<dbReference type="GO" id="GO:0000049">
    <property type="term" value="F:tRNA binding"/>
    <property type="evidence" value="ECO:0007669"/>
    <property type="project" value="UniProtKB-KW"/>
</dbReference>
<dbReference type="AlphaFoldDB" id="A0A2I0BDJ4"/>
<reference evidence="13 14" key="1">
    <citation type="journal article" date="2017" name="Nature">
        <title>The Apostasia genome and the evolution of orchids.</title>
        <authorList>
            <person name="Zhang G.Q."/>
            <person name="Liu K.W."/>
            <person name="Li Z."/>
            <person name="Lohaus R."/>
            <person name="Hsiao Y.Y."/>
            <person name="Niu S.C."/>
            <person name="Wang J.Y."/>
            <person name="Lin Y.C."/>
            <person name="Xu Q."/>
            <person name="Chen L.J."/>
            <person name="Yoshida K."/>
            <person name="Fujiwara S."/>
            <person name="Wang Z.W."/>
            <person name="Zhang Y.Q."/>
            <person name="Mitsuda N."/>
            <person name="Wang M."/>
            <person name="Liu G.H."/>
            <person name="Pecoraro L."/>
            <person name="Huang H.X."/>
            <person name="Xiao X.J."/>
            <person name="Lin M."/>
            <person name="Wu X.Y."/>
            <person name="Wu W.L."/>
            <person name="Chen Y.Y."/>
            <person name="Chang S.B."/>
            <person name="Sakamoto S."/>
            <person name="Ohme-Takagi M."/>
            <person name="Yagi M."/>
            <person name="Zeng S.J."/>
            <person name="Shen C.Y."/>
            <person name="Yeh C.M."/>
            <person name="Luo Y.B."/>
            <person name="Tsai W.C."/>
            <person name="Van de Peer Y."/>
            <person name="Liu Z.J."/>
        </authorList>
    </citation>
    <scope>NUCLEOTIDE SEQUENCE [LARGE SCALE GENOMIC DNA]</scope>
    <source>
        <strain evidence="14">cv. Shenzhen</strain>
        <tissue evidence="13">Stem</tissue>
    </source>
</reference>
<feature type="binding site" evidence="10">
    <location>
        <position position="277"/>
    </location>
    <ligand>
        <name>S-adenosyl-L-methionine</name>
        <dbReference type="ChEBI" id="CHEBI:59789"/>
    </ligand>
</feature>
<dbReference type="InterPro" id="IPR023270">
    <property type="entry name" value="RCMT_NCL1"/>
</dbReference>
<dbReference type="InterPro" id="IPR018314">
    <property type="entry name" value="RsmB/NOL1/NOP2-like_CS"/>
</dbReference>
<evidence type="ECO:0000259" key="12">
    <source>
        <dbReference type="PROSITE" id="PS51686"/>
    </source>
</evidence>
<feature type="domain" description="SAM-dependent MTase RsmB/NOP-type" evidence="12">
    <location>
        <begin position="78"/>
        <end position="393"/>
    </location>
</feature>
<dbReference type="STRING" id="1088818.A0A2I0BDJ4"/>
<dbReference type="GO" id="GO:0016428">
    <property type="term" value="F:tRNA (cytidine-5-)-methyltransferase activity"/>
    <property type="evidence" value="ECO:0007669"/>
    <property type="project" value="InterPro"/>
</dbReference>
<gene>
    <name evidence="13" type="ORF">AXF42_Ash017393</name>
</gene>
<evidence type="ECO:0000256" key="10">
    <source>
        <dbReference type="PROSITE-ProRule" id="PRU01023"/>
    </source>
</evidence>
<evidence type="ECO:0000313" key="14">
    <source>
        <dbReference type="Proteomes" id="UP000236161"/>
    </source>
</evidence>
<evidence type="ECO:0000256" key="3">
    <source>
        <dbReference type="ARBA" id="ARBA00022555"/>
    </source>
</evidence>
<dbReference type="FunFam" id="3.40.50.150:FF:000153">
    <property type="entry name" value="S-adenosyl-L-methionine-dependent methyltransferase superfamily protein"/>
    <property type="match status" value="1"/>
</dbReference>
<evidence type="ECO:0000256" key="9">
    <source>
        <dbReference type="ARBA" id="ARBA00023242"/>
    </source>
</evidence>
<dbReference type="EMBL" id="KZ451889">
    <property type="protein sequence ID" value="PKA65867.1"/>
    <property type="molecule type" value="Genomic_DNA"/>
</dbReference>
<evidence type="ECO:0000256" key="7">
    <source>
        <dbReference type="ARBA" id="ARBA00022694"/>
    </source>
</evidence>
<dbReference type="PRINTS" id="PR02008">
    <property type="entry name" value="RCMTFAMILY"/>
</dbReference>
<keyword evidence="9" id="KW-0539">Nucleus</keyword>
<keyword evidence="8 10" id="KW-0694">RNA-binding</keyword>
<dbReference type="GO" id="GO:0005634">
    <property type="term" value="C:nucleus"/>
    <property type="evidence" value="ECO:0007669"/>
    <property type="project" value="UniProtKB-SubCell"/>
</dbReference>
<dbReference type="Gene3D" id="3.40.50.150">
    <property type="entry name" value="Vaccinia Virus protein VP39"/>
    <property type="match status" value="1"/>
</dbReference>
<accession>A0A2I0BDJ4</accession>
<evidence type="ECO:0000256" key="5">
    <source>
        <dbReference type="ARBA" id="ARBA00022679"/>
    </source>
</evidence>
<evidence type="ECO:0000256" key="1">
    <source>
        <dbReference type="ARBA" id="ARBA00004123"/>
    </source>
</evidence>
<feature type="region of interest" description="Disordered" evidence="11">
    <location>
        <begin position="609"/>
        <end position="649"/>
    </location>
</feature>
<comment type="caution">
    <text evidence="10">Lacks conserved residue(s) required for the propagation of feature annotation.</text>
</comment>
<name>A0A2I0BDJ4_9ASPA</name>
<dbReference type="Proteomes" id="UP000236161">
    <property type="component" value="Unassembled WGS sequence"/>
</dbReference>
<dbReference type="PRINTS" id="PR02011">
    <property type="entry name" value="RCMTNCL1"/>
</dbReference>
<dbReference type="SUPFAM" id="SSF53335">
    <property type="entry name" value="S-adenosyl-L-methionine-dependent methyltransferases"/>
    <property type="match status" value="1"/>
</dbReference>
<keyword evidence="3" id="KW-0820">tRNA-binding</keyword>
<dbReference type="InterPro" id="IPR023267">
    <property type="entry name" value="RCMT"/>
</dbReference>
<evidence type="ECO:0000256" key="11">
    <source>
        <dbReference type="SAM" id="MobiDB-lite"/>
    </source>
</evidence>
<dbReference type="InterPro" id="IPR029063">
    <property type="entry name" value="SAM-dependent_MTases_sf"/>
</dbReference>
<dbReference type="OrthoDB" id="6093671at2759"/>
<organism evidence="13 14">
    <name type="scientific">Apostasia shenzhenica</name>
    <dbReference type="NCBI Taxonomy" id="1088818"/>
    <lineage>
        <taxon>Eukaryota</taxon>
        <taxon>Viridiplantae</taxon>
        <taxon>Streptophyta</taxon>
        <taxon>Embryophyta</taxon>
        <taxon>Tracheophyta</taxon>
        <taxon>Spermatophyta</taxon>
        <taxon>Magnoliopsida</taxon>
        <taxon>Liliopsida</taxon>
        <taxon>Asparagales</taxon>
        <taxon>Orchidaceae</taxon>
        <taxon>Apostasioideae</taxon>
        <taxon>Apostasia</taxon>
    </lineage>
</organism>
<keyword evidence="6 10" id="KW-0949">S-adenosyl-L-methionine</keyword>
<dbReference type="PROSITE" id="PS51686">
    <property type="entry name" value="SAM_MT_RSMB_NOP"/>
    <property type="match status" value="1"/>
</dbReference>
<feature type="active site" description="Nucleophile" evidence="10">
    <location>
        <position position="330"/>
    </location>
</feature>
<evidence type="ECO:0000256" key="4">
    <source>
        <dbReference type="ARBA" id="ARBA00022603"/>
    </source>
</evidence>
<feature type="binding site" evidence="10">
    <location>
        <position position="217"/>
    </location>
    <ligand>
        <name>S-adenosyl-L-methionine</name>
        <dbReference type="ChEBI" id="CHEBI:59789"/>
    </ligand>
</feature>